<comment type="subcellular location">
    <subcellularLocation>
        <location evidence="15">Endomembrane system</location>
        <topology evidence="15">Single-pass type I membrane protein</topology>
    </subcellularLocation>
    <subcellularLocation>
        <location evidence="1">Endosome</location>
    </subcellularLocation>
</comment>
<keyword evidence="8" id="KW-0967">Endosome</keyword>
<evidence type="ECO:0000256" key="6">
    <source>
        <dbReference type="ARBA" id="ARBA00022729"/>
    </source>
</evidence>
<dbReference type="GO" id="GO:0002224">
    <property type="term" value="P:toll-like receptor signaling pathway"/>
    <property type="evidence" value="ECO:0007669"/>
    <property type="project" value="TreeGrafter"/>
</dbReference>
<dbReference type="STRING" id="409849.ENSPMGP00000007153"/>
<evidence type="ECO:0000256" key="12">
    <source>
        <dbReference type="ARBA" id="ARBA00023170"/>
    </source>
</evidence>
<evidence type="ECO:0000256" key="11">
    <source>
        <dbReference type="ARBA" id="ARBA00023136"/>
    </source>
</evidence>
<dbReference type="GO" id="GO:0005886">
    <property type="term" value="C:plasma membrane"/>
    <property type="evidence" value="ECO:0007669"/>
    <property type="project" value="TreeGrafter"/>
</dbReference>
<dbReference type="InterPro" id="IPR032675">
    <property type="entry name" value="LRR_dom_sf"/>
</dbReference>
<keyword evidence="10" id="KW-1133">Transmembrane helix</keyword>
<evidence type="ECO:0000256" key="4">
    <source>
        <dbReference type="ARBA" id="ARBA00022614"/>
    </source>
</evidence>
<evidence type="ECO:0000256" key="2">
    <source>
        <dbReference type="ARBA" id="ARBA00009634"/>
    </source>
</evidence>
<keyword evidence="3" id="KW-0399">Innate immunity</keyword>
<dbReference type="SUPFAM" id="SSF52200">
    <property type="entry name" value="Toll/Interleukin receptor TIR domain"/>
    <property type="match status" value="1"/>
</dbReference>
<protein>
    <recommendedName>
        <fullName evidence="16">TIR domain-containing protein</fullName>
    </recommendedName>
</protein>
<evidence type="ECO:0000256" key="7">
    <source>
        <dbReference type="ARBA" id="ARBA00022737"/>
    </source>
</evidence>
<dbReference type="PROSITE" id="PS50104">
    <property type="entry name" value="TIR"/>
    <property type="match status" value="1"/>
</dbReference>
<keyword evidence="9" id="KW-0391">Immunity</keyword>
<keyword evidence="11" id="KW-0472">Membrane</keyword>
<dbReference type="GO" id="GO:0007249">
    <property type="term" value="P:canonical NF-kappaB signal transduction"/>
    <property type="evidence" value="ECO:0007669"/>
    <property type="project" value="TreeGrafter"/>
</dbReference>
<dbReference type="InterPro" id="IPR035897">
    <property type="entry name" value="Toll_tir_struct_dom_sf"/>
</dbReference>
<dbReference type="SMART" id="SM00082">
    <property type="entry name" value="LRRCT"/>
    <property type="match status" value="1"/>
</dbReference>
<dbReference type="FunFam" id="3.40.50.10140:FF:000003">
    <property type="entry name" value="Toll-like receptor 7"/>
    <property type="match status" value="1"/>
</dbReference>
<dbReference type="Pfam" id="PF01582">
    <property type="entry name" value="TIR"/>
    <property type="match status" value="1"/>
</dbReference>
<dbReference type="PANTHER" id="PTHR47410">
    <property type="entry name" value="TOLL-LIKE RECEPTOR 7-RELATED"/>
    <property type="match status" value="1"/>
</dbReference>
<proteinExistence type="inferred from homology"/>
<dbReference type="InterPro" id="IPR025875">
    <property type="entry name" value="Leu-rich_rpt_4"/>
</dbReference>
<dbReference type="GO" id="GO:1902533">
    <property type="term" value="P:positive regulation of intracellular signal transduction"/>
    <property type="evidence" value="ECO:0007669"/>
    <property type="project" value="UniProtKB-ARBA"/>
</dbReference>
<dbReference type="Pfam" id="PF00560">
    <property type="entry name" value="LRR_1"/>
    <property type="match status" value="3"/>
</dbReference>
<dbReference type="InterPro" id="IPR001611">
    <property type="entry name" value="Leu-rich_rpt"/>
</dbReference>
<dbReference type="SMART" id="SM00365">
    <property type="entry name" value="LRR_SD22"/>
    <property type="match status" value="8"/>
</dbReference>
<dbReference type="PANTHER" id="PTHR47410:SF4">
    <property type="entry name" value="TOLL-LIKE RECEPTOR 9"/>
    <property type="match status" value="1"/>
</dbReference>
<evidence type="ECO:0000256" key="1">
    <source>
        <dbReference type="ARBA" id="ARBA00004177"/>
    </source>
</evidence>
<organism evidence="17 18">
    <name type="scientific">Periophthalmus magnuspinnatus</name>
    <dbReference type="NCBI Taxonomy" id="409849"/>
    <lineage>
        <taxon>Eukaryota</taxon>
        <taxon>Metazoa</taxon>
        <taxon>Chordata</taxon>
        <taxon>Craniata</taxon>
        <taxon>Vertebrata</taxon>
        <taxon>Euteleostomi</taxon>
        <taxon>Actinopterygii</taxon>
        <taxon>Neopterygii</taxon>
        <taxon>Teleostei</taxon>
        <taxon>Neoteleostei</taxon>
        <taxon>Acanthomorphata</taxon>
        <taxon>Gobiaria</taxon>
        <taxon>Gobiiformes</taxon>
        <taxon>Gobioidei</taxon>
        <taxon>Gobiidae</taxon>
        <taxon>Oxudercinae</taxon>
        <taxon>Periophthalmus</taxon>
    </lineage>
</organism>
<keyword evidence="14" id="KW-0395">Inflammatory response</keyword>
<dbReference type="Pfam" id="PF12799">
    <property type="entry name" value="LRR_4"/>
    <property type="match status" value="1"/>
</dbReference>
<keyword evidence="7" id="KW-0677">Repeat</keyword>
<dbReference type="GO" id="GO:0051607">
    <property type="term" value="P:defense response to virus"/>
    <property type="evidence" value="ECO:0007669"/>
    <property type="project" value="TreeGrafter"/>
</dbReference>
<dbReference type="Proteomes" id="UP000261520">
    <property type="component" value="Unplaced"/>
</dbReference>
<evidence type="ECO:0000256" key="10">
    <source>
        <dbReference type="ARBA" id="ARBA00022989"/>
    </source>
</evidence>
<dbReference type="GO" id="GO:0045087">
    <property type="term" value="P:innate immune response"/>
    <property type="evidence" value="ECO:0007669"/>
    <property type="project" value="UniProtKB-KW"/>
</dbReference>
<keyword evidence="6" id="KW-0732">Signal</keyword>
<reference evidence="17" key="1">
    <citation type="submission" date="2025-08" db="UniProtKB">
        <authorList>
            <consortium name="Ensembl"/>
        </authorList>
    </citation>
    <scope>IDENTIFICATION</scope>
</reference>
<dbReference type="PROSITE" id="PS51450">
    <property type="entry name" value="LRR"/>
    <property type="match status" value="6"/>
</dbReference>
<dbReference type="GO" id="GO:0005768">
    <property type="term" value="C:endosome"/>
    <property type="evidence" value="ECO:0007669"/>
    <property type="project" value="UniProtKB-SubCell"/>
</dbReference>
<evidence type="ECO:0000256" key="9">
    <source>
        <dbReference type="ARBA" id="ARBA00022859"/>
    </source>
</evidence>
<evidence type="ECO:0000256" key="5">
    <source>
        <dbReference type="ARBA" id="ARBA00022692"/>
    </source>
</evidence>
<keyword evidence="18" id="KW-1185">Reference proteome</keyword>
<dbReference type="GO" id="GO:0038187">
    <property type="term" value="F:pattern recognition receptor activity"/>
    <property type="evidence" value="ECO:0007669"/>
    <property type="project" value="TreeGrafter"/>
</dbReference>
<dbReference type="InterPro" id="IPR000483">
    <property type="entry name" value="Cys-rich_flank_reg_C"/>
</dbReference>
<keyword evidence="5" id="KW-0812">Transmembrane</keyword>
<evidence type="ECO:0000256" key="13">
    <source>
        <dbReference type="ARBA" id="ARBA00023180"/>
    </source>
</evidence>
<comment type="similarity">
    <text evidence="2">Belongs to the Toll-like receptor family.</text>
</comment>
<dbReference type="Ensembl" id="ENSPMGT00000007608.1">
    <property type="protein sequence ID" value="ENSPMGP00000007153.1"/>
    <property type="gene ID" value="ENSPMGG00000005959.1"/>
</dbReference>
<dbReference type="SMART" id="SM00369">
    <property type="entry name" value="LRR_TYP"/>
    <property type="match status" value="12"/>
</dbReference>
<evidence type="ECO:0000256" key="8">
    <source>
        <dbReference type="ARBA" id="ARBA00022753"/>
    </source>
</evidence>
<dbReference type="SUPFAM" id="SSF52058">
    <property type="entry name" value="L domain-like"/>
    <property type="match status" value="2"/>
</dbReference>
<keyword evidence="13" id="KW-0325">Glycoprotein</keyword>
<dbReference type="Gene3D" id="3.80.10.10">
    <property type="entry name" value="Ribonuclease Inhibitor"/>
    <property type="match status" value="1"/>
</dbReference>
<feature type="domain" description="TIR" evidence="16">
    <location>
        <begin position="875"/>
        <end position="1020"/>
    </location>
</feature>
<dbReference type="AlphaFoldDB" id="A0A3B3ZR45"/>
<dbReference type="GO" id="GO:0032755">
    <property type="term" value="P:positive regulation of interleukin-6 production"/>
    <property type="evidence" value="ECO:0007669"/>
    <property type="project" value="TreeGrafter"/>
</dbReference>
<sequence length="1037" mass="119766">MDIKYAILTSVLLLGHLPMIWTINMTFFPCDANAKGNEVYCSDRPLNRVPLIHSKMVSLLDLSNTKIRYLQKRYFQGIPNLQTLKLNCIPNCQVLKPYKLEIDKDTFTTLQKLQNLYLFGNGLSSLPWLPKNLKVLDIRSNSIFRIDSLKTPNLEVLYLSKNCFYANKCNQSLYIGEDVFKNLPKLKSLYLGYNNLTTVPKGLPLSLEYLDLKENTITEIPDYAFSNLTKLTHLSLEWNCQRCDHAVRPCFPCPNDTALHLYSNSLFCENSSIVTLSLRGNSLKTFPEGFFTSLKKLKRLDLSDNFLAPVIQNGTFFTELKGLQYISLVYNYEPKTTYNELILSPHFAEMSNLHTLRLTGYFFQKLSDDSYKVLSKLHNLTFLDLSMNFINSCNFTALSILPSITIIDISQNMFKGVGLCNEPHAYSHSEQPFSQIEQKVPTVEYSSQDNLVMPNIKSDNMFLTIADFKRAICYDKLTFNLSANDILLLHQDVFKGMENAVCIDLSFNYMSQPLKNASFFTNMTNLAYLDLSYNRLDLYYNESFSEIKNTLKVLDLSNNNFHFILKGLGHNFDFLINLTKLSVLSLANNDIGMRISKRLISSSLNYLYFNGNHLGVMWEPENYNYHHFFQNLTNLTHLDISDNRLIEIIPEVWCNFPTSLRFLKISKNELTTFPWQNLSALLHLEYLDLSHNRIHQLPQTVKFGANFSTLDLSYNGIASIPDLFFSNIKSLQFLYLNNNQIKEFHQELFPVPLKNGSTLRNLSLHYNPFRCDCDTAWFADVLSKTPITIPHLTTLVQCGFPESQQGKSILQLAGQSSCQDIYGCLAFLVCTFLCVMLTAFPLLNHLYSWDLWYSIQVLWARHRGYSQLAGSDSKHHYDAFVLFDTKNPAVRDWVYNELICHLENTEHRRFCLCLEERDWIPGLSCIENLHNAVYKSVKTVFVLSCGGDTSNGVMRQAFFMVQQRLLDEKVDSAVLVLLDDKFPKIKYLELRRRLCRRSVLSWPKNPKAQPLFWNHMRTALSLDNLKFYDKKMSQSFV</sequence>
<dbReference type="GO" id="GO:0006954">
    <property type="term" value="P:inflammatory response"/>
    <property type="evidence" value="ECO:0007669"/>
    <property type="project" value="UniProtKB-KW"/>
</dbReference>
<evidence type="ECO:0000313" key="17">
    <source>
        <dbReference type="Ensembl" id="ENSPMGP00000007153.1"/>
    </source>
</evidence>
<dbReference type="InterPro" id="IPR000157">
    <property type="entry name" value="TIR_dom"/>
</dbReference>
<name>A0A3B3ZR45_9GOBI</name>
<evidence type="ECO:0000259" key="16">
    <source>
        <dbReference type="PROSITE" id="PS50104"/>
    </source>
</evidence>
<evidence type="ECO:0000313" key="18">
    <source>
        <dbReference type="Proteomes" id="UP000261520"/>
    </source>
</evidence>
<dbReference type="Gene3D" id="3.40.50.10140">
    <property type="entry name" value="Toll/interleukin-1 receptor homology (TIR) domain"/>
    <property type="match status" value="1"/>
</dbReference>
<evidence type="ECO:0000256" key="15">
    <source>
        <dbReference type="ARBA" id="ARBA00046288"/>
    </source>
</evidence>
<dbReference type="Pfam" id="PF13855">
    <property type="entry name" value="LRR_8"/>
    <property type="match status" value="2"/>
</dbReference>
<keyword evidence="12" id="KW-0675">Receptor</keyword>
<keyword evidence="4" id="KW-0433">Leucine-rich repeat</keyword>
<dbReference type="SMART" id="SM00364">
    <property type="entry name" value="LRR_BAC"/>
    <property type="match status" value="8"/>
</dbReference>
<evidence type="ECO:0000256" key="14">
    <source>
        <dbReference type="ARBA" id="ARBA00023198"/>
    </source>
</evidence>
<accession>A0A3B3ZR45</accession>
<evidence type="ECO:0000256" key="3">
    <source>
        <dbReference type="ARBA" id="ARBA00022588"/>
    </source>
</evidence>
<dbReference type="InterPro" id="IPR003591">
    <property type="entry name" value="Leu-rich_rpt_typical-subtyp"/>
</dbReference>
<reference evidence="17" key="2">
    <citation type="submission" date="2025-09" db="UniProtKB">
        <authorList>
            <consortium name="Ensembl"/>
        </authorList>
    </citation>
    <scope>IDENTIFICATION</scope>
</reference>